<evidence type="ECO:0000256" key="3">
    <source>
        <dbReference type="ARBA" id="ARBA00022679"/>
    </source>
</evidence>
<dbReference type="Gene3D" id="3.40.50.2000">
    <property type="entry name" value="Glycogen Phosphorylase B"/>
    <property type="match status" value="1"/>
</dbReference>
<dbReference type="PANTHER" id="PTHR44835:SF1">
    <property type="entry name" value="PROTEIN O-GLCNAC TRANSFERASE"/>
    <property type="match status" value="1"/>
</dbReference>
<comment type="pathway">
    <text evidence="1">Protein modification; protein glycosylation.</text>
</comment>
<dbReference type="SUPFAM" id="SSF48452">
    <property type="entry name" value="TPR-like"/>
    <property type="match status" value="1"/>
</dbReference>
<protein>
    <recommendedName>
        <fullName evidence="6">O-GlcNAc transferase C-terminal domain-containing protein</fullName>
    </recommendedName>
</protein>
<keyword evidence="5" id="KW-0802">TPR repeat</keyword>
<evidence type="ECO:0000259" key="6">
    <source>
        <dbReference type="Pfam" id="PF13844"/>
    </source>
</evidence>
<evidence type="ECO:0000256" key="2">
    <source>
        <dbReference type="ARBA" id="ARBA00022676"/>
    </source>
</evidence>
<dbReference type="Pfam" id="PF13844">
    <property type="entry name" value="Glyco_transf_41"/>
    <property type="match status" value="1"/>
</dbReference>
<dbReference type="GO" id="GO:0016757">
    <property type="term" value="F:glycosyltransferase activity"/>
    <property type="evidence" value="ECO:0007669"/>
    <property type="project" value="UniProtKB-KW"/>
</dbReference>
<evidence type="ECO:0000256" key="4">
    <source>
        <dbReference type="ARBA" id="ARBA00022737"/>
    </source>
</evidence>
<keyword evidence="8" id="KW-1185">Reference proteome</keyword>
<dbReference type="InterPro" id="IPR029489">
    <property type="entry name" value="OGT/SEC/SPY_C"/>
</dbReference>
<dbReference type="Gene3D" id="3.40.50.11380">
    <property type="match status" value="1"/>
</dbReference>
<accession>A0A8J7V195</accession>
<evidence type="ECO:0000313" key="7">
    <source>
        <dbReference type="EMBL" id="MBP5856095.1"/>
    </source>
</evidence>
<keyword evidence="4" id="KW-0677">Repeat</keyword>
<evidence type="ECO:0000256" key="1">
    <source>
        <dbReference type="ARBA" id="ARBA00004922"/>
    </source>
</evidence>
<organism evidence="7 8">
    <name type="scientific">Marivibrio halodurans</name>
    <dbReference type="NCBI Taxonomy" id="2039722"/>
    <lineage>
        <taxon>Bacteria</taxon>
        <taxon>Pseudomonadati</taxon>
        <taxon>Pseudomonadota</taxon>
        <taxon>Alphaproteobacteria</taxon>
        <taxon>Rhodospirillales</taxon>
        <taxon>Rhodospirillaceae</taxon>
        <taxon>Marivibrio</taxon>
    </lineage>
</organism>
<evidence type="ECO:0000313" key="8">
    <source>
        <dbReference type="Proteomes" id="UP000672602"/>
    </source>
</evidence>
<gene>
    <name evidence="7" type="ORF">KAJ83_03680</name>
</gene>
<evidence type="ECO:0000256" key="5">
    <source>
        <dbReference type="ARBA" id="ARBA00022803"/>
    </source>
</evidence>
<dbReference type="InterPro" id="IPR051939">
    <property type="entry name" value="Glycosyltr_41/O-GlcNAc_trsf"/>
</dbReference>
<reference evidence="7" key="1">
    <citation type="submission" date="2021-04" db="EMBL/GenBank/DDBJ databases">
        <authorList>
            <person name="Zhang D.-C."/>
        </authorList>
    </citation>
    <scope>NUCLEOTIDE SEQUENCE</scope>
    <source>
        <strain evidence="7">CGMCC 1.15697</strain>
    </source>
</reference>
<dbReference type="PANTHER" id="PTHR44835">
    <property type="entry name" value="UDP-N-ACETYLGLUCOSAMINE--PEPTIDE N-ACETYLGLUCOSAMINYLTRANSFERASE SPINDLY-RELATED"/>
    <property type="match status" value="1"/>
</dbReference>
<dbReference type="RefSeq" id="WP_210680641.1">
    <property type="nucleotide sequence ID" value="NZ_JAGMWN010000001.1"/>
</dbReference>
<keyword evidence="2" id="KW-0328">Glycosyltransferase</keyword>
<proteinExistence type="predicted"/>
<dbReference type="Proteomes" id="UP000672602">
    <property type="component" value="Unassembled WGS sequence"/>
</dbReference>
<sequence>MATVSESYKDDIAEAIDGLSKGETDRAISIAESVLKQHGNVPEAVYVLGLVAARMDEPARTLELLKLAHDLSPNCQEFADALAIAYAKLGRLGDSLFYGKIAATLAPHPTIRSLLPEWFGSFEEAFLNISEPQYARVGDELLGLGNADRAVEMYRREAEARGKDPGAWRTYAMRLMDLGRVVPALMALRKISEMGATTPIDEARTAGCLGRAGRLADMRDIHEAMLTDGRVTPEALSQMLADIARDPGADRAYIAQAERIYAEIFPVAPDDNLPSRAIEKGALKVGLVTSRFSLRGGLDFLWPLLSAHGFANILIYVYANDIVEDSIARRVQGTVASWIDAREIDDLTLDTIIRNDGIHLLIDLDGHMPGGRPQLFMRRPAPAAIRLGGLPESAASQGFDAVLGDAAIYPEAEDALAEDIAILRVDGGIYRLPILMAEGEAVDGATTAPEGDGGGDSPGGLLALSIDQAQIDDALIAALGAACAENAALRLLVPADLVGGKDACSSVEAAFAGTGAEGRFVFTGEGTSEAAKALAEADAVLQLGPCWSAGVAEALTAGRPVFTARGRVPGERMTDSLLIALGLSGMIAETPTDAVAMAARAAGDGAAAAEARARLSEAGTRSRAPDFLSGWGEAMTETLMSAYRALAQKGDAV</sequence>
<feature type="domain" description="O-GlcNAc transferase C-terminal" evidence="6">
    <location>
        <begin position="278"/>
        <end position="422"/>
    </location>
</feature>
<dbReference type="EMBL" id="JAGMWN010000001">
    <property type="protein sequence ID" value="MBP5856095.1"/>
    <property type="molecule type" value="Genomic_DNA"/>
</dbReference>
<name>A0A8J7V195_9PROT</name>
<keyword evidence="3" id="KW-0808">Transferase</keyword>
<dbReference type="AlphaFoldDB" id="A0A8J7V195"/>
<comment type="caution">
    <text evidence="7">The sequence shown here is derived from an EMBL/GenBank/DDBJ whole genome shotgun (WGS) entry which is preliminary data.</text>
</comment>
<dbReference type="InterPro" id="IPR011990">
    <property type="entry name" value="TPR-like_helical_dom_sf"/>
</dbReference>
<dbReference type="Gene3D" id="1.25.40.10">
    <property type="entry name" value="Tetratricopeptide repeat domain"/>
    <property type="match status" value="1"/>
</dbReference>